<dbReference type="EMBL" id="CP002997">
    <property type="protein sequence ID" value="AEM18952.1"/>
    <property type="molecule type" value="Genomic_DNA"/>
</dbReference>
<accession>A0A0H3GCU8</accession>
<dbReference type="KEGG" id="bsi:BS1330_I1627"/>
<keyword evidence="2" id="KW-1185">Reference proteome</keyword>
<sequence>MALPALTSLQKGEIRQALTLRLHKDERFGCVIIAIAKKRQRRPIA</sequence>
<protein>
    <submittedName>
        <fullName evidence="1">Uncharacterized protein</fullName>
    </submittedName>
</protein>
<proteinExistence type="predicted"/>
<dbReference type="Proteomes" id="UP000007104">
    <property type="component" value="Chromosome I"/>
</dbReference>
<evidence type="ECO:0000313" key="1">
    <source>
        <dbReference type="EMBL" id="AEM18952.1"/>
    </source>
</evidence>
<organism evidence="1 2">
    <name type="scientific">Brucella suis biovar 1 (strain 1330)</name>
    <dbReference type="NCBI Taxonomy" id="204722"/>
    <lineage>
        <taxon>Bacteria</taxon>
        <taxon>Pseudomonadati</taxon>
        <taxon>Pseudomonadota</taxon>
        <taxon>Alphaproteobacteria</taxon>
        <taxon>Hyphomicrobiales</taxon>
        <taxon>Brucellaceae</taxon>
        <taxon>Brucella/Ochrobactrum group</taxon>
        <taxon>Brucella</taxon>
    </lineage>
</organism>
<gene>
    <name evidence="1" type="ordered locus">BS1330_I1627</name>
</gene>
<name>A0A0H3GCU8_BRUSU</name>
<dbReference type="AlphaFoldDB" id="A0A0H3GCU8"/>
<reference evidence="1 2" key="1">
    <citation type="journal article" date="2011" name="J. Bacteriol.">
        <title>Revised genome sequence of Brucella suis 1330.</title>
        <authorList>
            <person name="Tae H."/>
            <person name="Shallom S."/>
            <person name="Settlage R."/>
            <person name="Preston D."/>
            <person name="Adams L.G."/>
            <person name="Garner H.R."/>
        </authorList>
    </citation>
    <scope>NUCLEOTIDE SEQUENCE [LARGE SCALE GENOMIC DNA]</scope>
    <source>
        <strain evidence="1 2">1330</strain>
    </source>
</reference>
<dbReference type="HOGENOM" id="CLU_3196920_0_0_5"/>
<evidence type="ECO:0000313" key="2">
    <source>
        <dbReference type="Proteomes" id="UP000007104"/>
    </source>
</evidence>
<dbReference type="KEGG" id="bms:BR1633"/>